<evidence type="ECO:0000259" key="2">
    <source>
        <dbReference type="Pfam" id="PF09059"/>
    </source>
</evidence>
<dbReference type="InterPro" id="IPR013401">
    <property type="entry name" value="T3SS_LcrE"/>
</dbReference>
<dbReference type="Pfam" id="PF09059">
    <property type="entry name" value="TyeA"/>
    <property type="match status" value="1"/>
</dbReference>
<dbReference type="GO" id="GO:0050709">
    <property type="term" value="P:negative regulation of protein secretion"/>
    <property type="evidence" value="ECO:0007669"/>
    <property type="project" value="InterPro"/>
</dbReference>
<dbReference type="Gene3D" id="1.20.1280.80">
    <property type="match status" value="1"/>
</dbReference>
<protein>
    <submittedName>
        <fullName evidence="3">YopN family type III secretion system gatekeeper subunit</fullName>
    </submittedName>
</protein>
<gene>
    <name evidence="3" type="ORF">D1Z90_11880</name>
</gene>
<dbReference type="Gene3D" id="1.10.150.630">
    <property type="match status" value="1"/>
</dbReference>
<organism evidence="3 4">
    <name type="scientific">Motilimonas pumila</name>
    <dbReference type="NCBI Taxonomy" id="2303987"/>
    <lineage>
        <taxon>Bacteria</taxon>
        <taxon>Pseudomonadati</taxon>
        <taxon>Pseudomonadota</taxon>
        <taxon>Gammaproteobacteria</taxon>
        <taxon>Alteromonadales</taxon>
        <taxon>Alteromonadales genera incertae sedis</taxon>
        <taxon>Motilimonas</taxon>
    </lineage>
</organism>
<reference evidence="3 4" key="1">
    <citation type="submission" date="2018-09" db="EMBL/GenBank/DDBJ databases">
        <authorList>
            <person name="Wang F."/>
        </authorList>
    </citation>
    <scope>NUCLEOTIDE SEQUENCE [LARGE SCALE GENOMIC DNA]</scope>
    <source>
        <strain evidence="3 4">PLHSC7-2</strain>
    </source>
</reference>
<evidence type="ECO:0000259" key="1">
    <source>
        <dbReference type="Pfam" id="PF07201"/>
    </source>
</evidence>
<dbReference type="AlphaFoldDB" id="A0A418YE20"/>
<keyword evidence="4" id="KW-1185">Reference proteome</keyword>
<dbReference type="Proteomes" id="UP000283255">
    <property type="component" value="Unassembled WGS sequence"/>
</dbReference>
<comment type="caution">
    <text evidence="3">The sequence shown here is derived from an EMBL/GenBank/DDBJ whole genome shotgun (WGS) entry which is preliminary data.</text>
</comment>
<dbReference type="GO" id="GO:0009986">
    <property type="term" value="C:cell surface"/>
    <property type="evidence" value="ECO:0007669"/>
    <property type="project" value="InterPro"/>
</dbReference>
<dbReference type="NCBIfam" id="TIGR02568">
    <property type="entry name" value="LcrE"/>
    <property type="match status" value="1"/>
</dbReference>
<proteinExistence type="predicted"/>
<sequence>MLNNLTGVCQFMIQGIDNNKVQQFNDPKSVSTSSTQQGQYQGVSVSLAPSTTSLVQDALEELTSSLSEKAEKDLSKRKIKDAMGDTQMQVDKIQELMKAAFKIEQRAQIDEMVNDLLSGKQGGGNALRDRLREFSDDSSEQYLALIEIRRQLMQTEGNEALLQMVNQQIAQLESTDGSRIAAGLNSFISASEFAEQGLGDASDLRNFYQDSVLDYQGLSGAWNKLVEQYGESRLELAAGFMLKALAADYESAGSSIEKNQLVSIMADMNTIKMLAAVHDSCIETAKILKDPQQPESSPTGRDVMKYLLHLYDLGWAQEDDVNEFLDNLNVTDLQQKIEVLTSIKGAIGLIPKEDNNNPERMSQAQQCLTAISNVLDTLIEVEEYGE</sequence>
<dbReference type="SUPFAM" id="SSF140591">
    <property type="entry name" value="Type III secretion system domain"/>
    <property type="match status" value="2"/>
</dbReference>
<dbReference type="EMBL" id="QZCH01000014">
    <property type="protein sequence ID" value="RJG42782.1"/>
    <property type="molecule type" value="Genomic_DNA"/>
</dbReference>
<dbReference type="InterPro" id="IPR038347">
    <property type="entry name" value="TyeA_sf"/>
</dbReference>
<reference evidence="3 4" key="2">
    <citation type="submission" date="2019-01" db="EMBL/GenBank/DDBJ databases">
        <title>Motilimonas pumilus sp. nov., isolated from the gut of sea cucumber (Apostichopus japonicus).</title>
        <authorList>
            <person name="Wang F.-Q."/>
            <person name="Ren L.-H."/>
            <person name="Lin Y.-W."/>
            <person name="Sun G.-H."/>
            <person name="Du Z.-J."/>
            <person name="Zhao J.-X."/>
            <person name="Liu X.-J."/>
            <person name="Liu L.-J."/>
        </authorList>
    </citation>
    <scope>NUCLEOTIDE SEQUENCE [LARGE SCALE GENOMIC DNA]</scope>
    <source>
        <strain evidence="3 4">PLHSC7-2</strain>
    </source>
</reference>
<dbReference type="GO" id="GO:0019867">
    <property type="term" value="C:outer membrane"/>
    <property type="evidence" value="ECO:0007669"/>
    <property type="project" value="InterPro"/>
</dbReference>
<accession>A0A418YE20</accession>
<feature type="domain" description="Type III secretion system effector delivery regulator TyeA" evidence="2">
    <location>
        <begin position="302"/>
        <end position="383"/>
    </location>
</feature>
<feature type="domain" description="Hypersensitivity response secretion-like HrpJ" evidence="1">
    <location>
        <begin position="66"/>
        <end position="229"/>
    </location>
</feature>
<name>A0A418YE20_9GAMM</name>
<dbReference type="GO" id="GO:0030254">
    <property type="term" value="P:protein secretion by the type III secretion system"/>
    <property type="evidence" value="ECO:0007669"/>
    <property type="project" value="InterPro"/>
</dbReference>
<evidence type="ECO:0000313" key="4">
    <source>
        <dbReference type="Proteomes" id="UP000283255"/>
    </source>
</evidence>
<evidence type="ECO:0000313" key="3">
    <source>
        <dbReference type="EMBL" id="RJG42782.1"/>
    </source>
</evidence>
<dbReference type="InterPro" id="IPR015144">
    <property type="entry name" value="T3SS_TyeA"/>
</dbReference>
<dbReference type="InterPro" id="IPR010812">
    <property type="entry name" value="HrpJ-like"/>
</dbReference>
<dbReference type="Pfam" id="PF07201">
    <property type="entry name" value="HrpJ"/>
    <property type="match status" value="1"/>
</dbReference>